<dbReference type="EMBL" id="PJZF01000020">
    <property type="protein sequence ID" value="PLR32592.1"/>
    <property type="molecule type" value="Genomic_DNA"/>
</dbReference>
<evidence type="ECO:0000256" key="1">
    <source>
        <dbReference type="ARBA" id="ARBA00004219"/>
    </source>
</evidence>
<dbReference type="RefSeq" id="WP_101817854.1">
    <property type="nucleotide sequence ID" value="NZ_PJZF01000020.1"/>
</dbReference>
<evidence type="ECO:0000256" key="6">
    <source>
        <dbReference type="ARBA" id="ARBA00024043"/>
    </source>
</evidence>
<dbReference type="Proteomes" id="UP000234240">
    <property type="component" value="Unassembled WGS sequence"/>
</dbReference>
<dbReference type="InterPro" id="IPR006914">
    <property type="entry name" value="VENN_dom"/>
</dbReference>
<feature type="compositionally biased region" description="Low complexity" evidence="7">
    <location>
        <begin position="3111"/>
        <end position="3120"/>
    </location>
</feature>
<dbReference type="Pfam" id="PF05860">
    <property type="entry name" value="TPS"/>
    <property type="match status" value="1"/>
</dbReference>
<evidence type="ECO:0000313" key="9">
    <source>
        <dbReference type="EMBL" id="PLR32592.1"/>
    </source>
</evidence>
<dbReference type="InterPro" id="IPR012334">
    <property type="entry name" value="Pectin_lyas_fold"/>
</dbReference>
<dbReference type="GO" id="GO:0090729">
    <property type="term" value="F:toxin activity"/>
    <property type="evidence" value="ECO:0007669"/>
    <property type="project" value="UniProtKB-KW"/>
</dbReference>
<evidence type="ECO:0000256" key="5">
    <source>
        <dbReference type="ARBA" id="ARBA00023026"/>
    </source>
</evidence>
<dbReference type="InterPro" id="IPR010069">
    <property type="entry name" value="CdiA_FHA1_rpt"/>
</dbReference>
<evidence type="ECO:0000313" key="10">
    <source>
        <dbReference type="Proteomes" id="UP000234240"/>
    </source>
</evidence>
<evidence type="ECO:0000256" key="4">
    <source>
        <dbReference type="ARBA" id="ARBA00022913"/>
    </source>
</evidence>
<name>A0A2N5DYF5_9GAMM</name>
<dbReference type="Pfam" id="PF04829">
    <property type="entry name" value="PT-VENN"/>
    <property type="match status" value="1"/>
</dbReference>
<proteinExistence type="inferred from homology"/>
<dbReference type="InterPro" id="IPR025157">
    <property type="entry name" value="Hemagglutinin_rpt"/>
</dbReference>
<sequence length="3955" mass="400008">MDNRLPQASFSQRLLTYLICALVAWQPLLPTLAAEIAPAGTHTQLDKAANGVPVINIAPPNQAGISHNQYQTYNVGPEGLILNNATGQLTQTQLGGLIQNNPNLKAGQEAHAIINEVTGANRSQLQGYTEVAGKAANVMVANPYGITCNGCGFINTPNVTLTTGKPTFDAQGNLQSLEVSKGSITVEGQGLNGSQSDALSIIARATDVNAAIHAKDLKVIAGANRVAADGSLTPITGDGAAPSVSVDTGALGGMYANRIHLVSSEKGVGVNLGNLNARQGDITLNANGKLVVNTSLASGALTAKGERVELHGDNKASGTITIGGQTGVSVQGGALVSDGNMALTSDGTLQLSHAALTAGQDIQLSGRDLTQDSASRADAARDIHLAAGGNALTQGNLNAGQTLTLTGGTLNNSGTLLAGGQVQSSMNALTNSGTLQSGQGMVLNGASVVNSGTLQSGDTLALTADTLSQNGTLSAQGAGTLTLRDALRNSGKLLSDSRLTLNAGTLEQNGTLSGAQGLAMSSDTLTGGEGSVTRSQGALTLKANRAVLNGDVSAGGDLVLQGNQLTSGKTAQVQSQGDLTIAAQQATLDGTHAAKGTLSMSAEQLHHGGKSSAAAVRITAPEMENSGTLTAPDLRVTSHALTNSGLLQGEQSLHLLATQLDNLAGGTIHTAGDLTLAIPVLNNDGLITGESALALSGDRLTNRGEINAVTLTAATLALFNEAPGLLLAKDRLTFSGDALDNAGQLAAETLAVTHGTLTNRGTLQGNSSLAVAADAVTNQGALLSGGTLTLDAGTLDNAGDLQSTDMLLTLANSLTNQSNGNLLATGHLTLHAPLLENAGQIAADTLTTQAETLTNLGRLQGTTAFTQRGTTLDNQQAGVLVSNGTLDLRQTRLTNAGLLQGGTLNLATGEWINSGNALSEQDGQVTVEHRLENSGKILGQQGITLQAEQIDNRGWLMAKVAALQGDLINSGLIQGSDSVQVQGGALGNSGQLLSGDALTIDGDTLANQGALQGRTVKVQARNWQNSGSALAENAFSAVLTGDLTNSGSLLGQQDVDLSAAGINNSGTLAASQLSLDAPSLINSGLLQGNRSLSLTTAQLSNTAQGQLLSGGGLSLSPDRLENAGLVQANEGFTFNGQSLINQGRIAANSLTLAAADTLDNQSGGQLVAQEGAALQAATLNNSGTVAARTLTLTGSTLRNNGTAQGEQRLDLTASTLENYGQLLSGGDLTLQGGSAQNSGTLQGQQLIYTLSQLDNSGSLNGVNGLNGSVTGDLINHGQLWSGGDGWLSGGRLLNSGTVAARTLTLHANELTNDGLWQGSDGLAVTGDSITLGQPGRALSGGDLTLTAGQLITHGTLQGQDADVTADAWQHDGSLLATSALTAAVTGTLQNGGQLLSKAGAQVTARTLSNQGSLLSEGDLTLDGTTLNNSGAVQGNTLTIHPTQVTNQGTLTGLHALTIGTPPPAFARMLRVMAVASAAPSLLNSGALLTQGALTINGGNGRITNSGSLQGQSITLQAGDLIQNGTIQSADALALVLANTLAAGANSKISANGQAALQALTLSNQGQWIAKNLSLKGGSLDNNGAISGVEGLAVNLTGNLTQQQDNTLLSGGALTLNAASVNNQGRMQGNSLSLTGGALTNSGRLQGDNGMTLTLSGDLTNTAAGSLLSGQDLSFTTPNLINQGLIQGSGTSTLTATQTARNEGRLLGGGQLTLNTPQLTNSGWLQAAQLNVNAASTGNTGTLLAEQQGTLTGRALTNQGRVQGANLTVNYQQLTNSGTLLGGSQLNITADQASQQGSGRLFSGGNLVLNSTGLDSTGQLVALGNLTLTLANAFTAQGTVAAGNTLTASSNGDLVNQGVMQGQALNLSAGGALVNNGQLTTGSGTSNLSGGRIDLNGAGSLQGGGDVTLASRSDINVAGFTGTLGSLTLSAPGSILNSALIYAGNNLWLLANSIQNQRGDMLAGNSLWMQRDSAGNANSEVINTSGTIETQNGDITVKTGHLLNQRDGFSASEQVISTDKPAWAGDAVVAIPLSWFAPGEYASHTREGQCIHGHGDDICSTVTYYAPTEKAAVQKVAVQSSAITVNPGGNQARIAAGRNVTGQAGTLENMASALLAGGDMALSGDTLSNRSWTEGTTTEYLTYRYTGGSSSSSMSYKLDGAPTYETDGSGNVYRAVIQAGGNLSASFSNNISNTETNANAGGVDHTLTAPALSRLATPGIAAAQQKQALANSAQVAVGSLQWQDQLQAALQQINGGSALDNTTASVTALKNYTTQPQAGAGLGQAAVLNSTQVNGTGLSATQGSALHTYQGKAVDTSAYPLPSGQNGYFVASADPQSPYLITLNPKLNGLGQLDASLFGDLYTLLGKQPGQAPQETRSQYTDETQFIGSAYLLDRLSLKPEYDYRFLGDAAFDTRYVSNTVLNQTGNRYLNGLGSDLEQMRYLMDNAAAAQQSLGLQFGVSLTAAQVAALDTSIIWWEATTVNGQTVMVPKVYLSPKDVTVNNGSVIAGNNVTLKAGTITNSGSSLLAQSGMALDSQNSISNLNDGLMSAGSSLQLSALGDINNVGATIRGTTVALESVGGSINNLTTADTQTFNATSKGGAAMSFTQTAPGSTGSITALDTLSLQAGKNITVTGAALSSGGDMLMNAWGDIAVTANQLTNGSSQSGFKNGWQNAANTGTRTVSNQADSVSAGGNLTMQAGHDLTVTAGAVNAGGNAALAAGNDLTLNSAATSQQDSKGKRESHTTGVDRTTVSSGGDLTLTAGRDLTSHAAGLAAEGDAALNAGRDLTLQAEATTSGNRYKSGSNSEINETVRQQATEIASGGSTTLAAGRDVNSAATQVTAQQDVSVTAGRDVTLTTATDSDYHYKEETKTKKGFLSKKTTHTIEEESATTEQGTLLSGNHVTVSAGNNLLVQGSQVVGDSNVTLNAGNQVDILAATNTDSAWHFSETKKSGLMGTGGIGFSIGSSKTVHDLKEKGTTQSQSVSTVGSTGGNVSITAGGQAHINGADLVAGRDLSITGDSVTITPGHDKRVSDEKFEQKTSGLTLALSGTVGSAVNSAVTTAQAATKQGDSRLAALQGVQSVLSGVQAEQASRLAQAKGEQGTVGVALSLGSQSSTSSSHSERDTTTGSTLSAGRNLAVTATGRGTSAQSGDITLVGTQAKAGQDITLDAQRDILLSAGLDTQLTTGKNQSKGGSVGVSIMTGSGFSISASANSAHGNEKGNGTTWNETTLDAGQQVTLNSGRDTALHGAQVNGEQISANVGRDLTLSSLQDSDNYTSTQQSAGVGGSYGFGNPESTSVSFSYNRDKLRSTYDSVQQQTGLYAGDKGFDLTVGNHTQLDGAVISSTADAAANRLDTGTLGFSNLDNRADYKTEHQGVSFSSSGSIGGMFLGNAASTVLAGAGGSGHAEGVTQAAVSDGTLVIRNPGAQQQAVSDLSRDVEHANGSIDPIFNKEKEQRRLQTAQLVGDIAAQAMDIATTEGKIAAAKAQKDPTAVAAAKAALAAKGNAKPTPEQIAKQVEATAMAPYGTGSALQQGMQAATAVIQGLIGGDVKAAIAGGAAPYIAELIHQQTTDPVTNEVNTAANLMAHAVVNAALAAAQNKNALVAAGGAVAGEATGMIAGSLYNKKPGELSEEEKKTVSALATLASGLAGGLIGDRGADALTAAQVGKNAVENNHYLSVIAQGGKLAIEGCTKVAACRNKLIESGLGALIGATAATSAVEQLSSAQKTNVMLASMSGNPALVDNLSPAERKAYDELQGQKGLITVFPVPEKDPTTGILVNPKQEQNKGITLTTPDKSGQQSATNTGNTEGMPETAGNTTVTPIADEPDQDELAYLANGHTLGANGKISGPKVPPKLEPFTNPAQGPVIPSDWISRPGRTEGSTIYFPPGTDPSKPNSTYIRVMPSGATPVPGLENGYWISVKNGQPINPATGGTGTRGETHIPLPENTIPPKR</sequence>
<feature type="region of interest" description="Disordered" evidence="7">
    <location>
        <begin position="3787"/>
        <end position="3818"/>
    </location>
</feature>
<keyword evidence="10" id="KW-1185">Reference proteome</keyword>
<dbReference type="OrthoDB" id="2664633at2"/>
<gene>
    <name evidence="9" type="ORF">CYR55_18605</name>
</gene>
<reference evidence="9 10" key="1">
    <citation type="submission" date="2017-12" db="EMBL/GenBank/DDBJ databases">
        <title>Characterization of six clinical isolates of Enterochimera gen. nov., a novel genus of the Yersiniaciae family and the three species Enterochimera arupensis sp. nov., Enterochimera coloradensis sp. nov, and Enterochimera californica sp. nov.</title>
        <authorList>
            <person name="Rossi A."/>
            <person name="Fisher M."/>
        </authorList>
    </citation>
    <scope>NUCLEOTIDE SEQUENCE [LARGE SCALE GENOMIC DNA]</scope>
    <source>
        <strain evidence="10">2015-Iso6</strain>
    </source>
</reference>
<comment type="caution">
    <text evidence="9">The sequence shown here is derived from an EMBL/GenBank/DDBJ whole genome shotgun (WGS) entry which is preliminary data.</text>
</comment>
<evidence type="ECO:0000259" key="8">
    <source>
        <dbReference type="SMART" id="SM00912"/>
    </source>
</evidence>
<dbReference type="InterPro" id="IPR011050">
    <property type="entry name" value="Pectin_lyase_fold/virulence"/>
</dbReference>
<dbReference type="Pfam" id="PF13332">
    <property type="entry name" value="Fil_haemagg_2"/>
    <property type="match status" value="4"/>
</dbReference>
<dbReference type="GO" id="GO:0030430">
    <property type="term" value="C:host cell cytoplasm"/>
    <property type="evidence" value="ECO:0007669"/>
    <property type="project" value="UniProtKB-ARBA"/>
</dbReference>
<dbReference type="Gene3D" id="2.160.20.10">
    <property type="entry name" value="Single-stranded right-handed beta-helix, Pectin lyase-like"/>
    <property type="match status" value="1"/>
</dbReference>
<dbReference type="SUPFAM" id="SSF51126">
    <property type="entry name" value="Pectin lyase-like"/>
    <property type="match status" value="2"/>
</dbReference>
<evidence type="ECO:0000256" key="2">
    <source>
        <dbReference type="ARBA" id="ARBA00022656"/>
    </source>
</evidence>
<dbReference type="InterPro" id="IPR008638">
    <property type="entry name" value="FhaB/CdiA-like_TPS"/>
</dbReference>
<comment type="subcellular location">
    <subcellularLocation>
        <location evidence="1">Target cell</location>
        <location evidence="1">Target cell cytoplasm</location>
    </subcellularLocation>
</comment>
<keyword evidence="3" id="KW-0732">Signal</keyword>
<evidence type="ECO:0000256" key="3">
    <source>
        <dbReference type="ARBA" id="ARBA00022729"/>
    </source>
</evidence>
<organism evidence="9 10">
    <name type="scientific">Chimaeribacter californicus</name>
    <dbReference type="NCBI Taxonomy" id="2060067"/>
    <lineage>
        <taxon>Bacteria</taxon>
        <taxon>Pseudomonadati</taxon>
        <taxon>Pseudomonadota</taxon>
        <taxon>Gammaproteobacteria</taxon>
        <taxon>Enterobacterales</taxon>
        <taxon>Yersiniaceae</taxon>
        <taxon>Chimaeribacter</taxon>
    </lineage>
</organism>
<feature type="domain" description="Filamentous haemagglutinin FhaB/tRNA nuclease CdiA-like TPS" evidence="8">
    <location>
        <begin position="49"/>
        <end position="171"/>
    </location>
</feature>
<feature type="region of interest" description="Disordered" evidence="7">
    <location>
        <begin position="3926"/>
        <end position="3955"/>
    </location>
</feature>
<keyword evidence="5" id="KW-0843">Virulence</keyword>
<protein>
    <submittedName>
        <fullName evidence="9">Contact-dependent inhibition of growth factor CdiA</fullName>
    </submittedName>
</protein>
<dbReference type="SMART" id="SM00912">
    <property type="entry name" value="Haemagg_act"/>
    <property type="match status" value="1"/>
</dbReference>
<feature type="region of interest" description="Disordered" evidence="7">
    <location>
        <begin position="2729"/>
        <end position="2756"/>
    </location>
</feature>
<dbReference type="NCBIfam" id="TIGR01731">
    <property type="entry name" value="fil_hemag_20aa"/>
    <property type="match status" value="34"/>
</dbReference>
<feature type="compositionally biased region" description="Polar residues" evidence="7">
    <location>
        <begin position="2744"/>
        <end position="2756"/>
    </location>
</feature>
<accession>A0A2N5DYF5</accession>
<feature type="compositionally biased region" description="Polar residues" evidence="7">
    <location>
        <begin position="3787"/>
        <end position="3810"/>
    </location>
</feature>
<evidence type="ECO:0000256" key="7">
    <source>
        <dbReference type="SAM" id="MobiDB-lite"/>
    </source>
</evidence>
<keyword evidence="2" id="KW-0800">Toxin</keyword>
<dbReference type="GO" id="GO:0004521">
    <property type="term" value="F:RNA endonuclease activity"/>
    <property type="evidence" value="ECO:0007669"/>
    <property type="project" value="UniProtKB-ARBA"/>
</dbReference>
<dbReference type="FunFam" id="2.160.20.10:FF:000048">
    <property type="entry name" value="tRNA nuclease CdiA"/>
    <property type="match status" value="1"/>
</dbReference>
<feature type="region of interest" description="Disordered" evidence="7">
    <location>
        <begin position="3111"/>
        <end position="3137"/>
    </location>
</feature>
<comment type="similarity">
    <text evidence="6">In the N-terminal section; belongs to the CdiA toxin family.</text>
</comment>
<dbReference type="NCBIfam" id="TIGR01901">
    <property type="entry name" value="adhes_NPXG"/>
    <property type="match status" value="1"/>
</dbReference>
<keyword evidence="4" id="KW-1266">Target cell cytoplasm</keyword>